<keyword evidence="3" id="KW-1185">Reference proteome</keyword>
<dbReference type="STRING" id="749222.Nitsa_0380"/>
<feature type="compositionally biased region" description="Low complexity" evidence="1">
    <location>
        <begin position="109"/>
        <end position="121"/>
    </location>
</feature>
<dbReference type="HOGENOM" id="CLU_053116_0_0_7"/>
<dbReference type="AlphaFoldDB" id="E6WZZ2"/>
<dbReference type="OrthoDB" id="9784811at2"/>
<sequence length="340" mass="38557">MGLKKKRSARERAVKKRSELRQRTLRRFALSVLGLLGMSTVLGLALLAGGGETKSSRPTYLAHKTSTVTVAPKQPSLVGEEYPKEDRVGFGLEDLIEKTRKRAKGKNESPSTKATPKKSSSPELVLIIDDVSQPRQLAAIRKLPFPVTPSIFPPSQMNKHTPKLAKGLRHYMIHFPLESGSKKMNRFEKTLFVRDDPAKVRKRVEEIRHLFPSARFLNNHTGSVFTSNYRAMYRLYGFLKKEGFIFLDSRTSGHSKVRKIAAEYHMPYLGRDVFLDNVQIPQAVRTQLKRAVRLAKKRGYAIAIGHPHPVTLRVLKQAASLLKGVKAVYLDDFYREHYGR</sequence>
<feature type="region of interest" description="Disordered" evidence="1">
    <location>
        <begin position="99"/>
        <end position="121"/>
    </location>
</feature>
<gene>
    <name evidence="2" type="ordered locus">Nitsa_0380</name>
</gene>
<dbReference type="InterPro" id="IPR011330">
    <property type="entry name" value="Glyco_hydro/deAcase_b/a-brl"/>
</dbReference>
<dbReference type="Proteomes" id="UP000008633">
    <property type="component" value="Chromosome"/>
</dbReference>
<accession>E6WZZ2</accession>
<evidence type="ECO:0000313" key="3">
    <source>
        <dbReference type="Proteomes" id="UP000008633"/>
    </source>
</evidence>
<proteinExistence type="predicted"/>
<dbReference type="EMBL" id="CP002452">
    <property type="protein sequence ID" value="ADV45650.1"/>
    <property type="molecule type" value="Genomic_DNA"/>
</dbReference>
<dbReference type="CDD" id="cd10936">
    <property type="entry name" value="CE4_DAC2"/>
    <property type="match status" value="1"/>
</dbReference>
<evidence type="ECO:0008006" key="4">
    <source>
        <dbReference type="Google" id="ProtNLM"/>
    </source>
</evidence>
<protein>
    <recommendedName>
        <fullName evidence="4">Divergent polysaccharide deacetylase family protein</fullName>
    </recommendedName>
</protein>
<name>E6WZZ2_NITSE</name>
<evidence type="ECO:0000313" key="2">
    <source>
        <dbReference type="EMBL" id="ADV45650.1"/>
    </source>
</evidence>
<dbReference type="PANTHER" id="PTHR30105:SF2">
    <property type="entry name" value="DIVERGENT POLYSACCHARIDE DEACETYLASE SUPERFAMILY"/>
    <property type="match status" value="1"/>
</dbReference>
<dbReference type="KEGG" id="nsa:Nitsa_0380"/>
<reference evidence="2 3" key="1">
    <citation type="journal article" date="2011" name="Stand. Genomic Sci.">
        <title>Complete genome sequence of Nitratifractor salsuginis type strain (E9I37-1).</title>
        <authorList>
            <person name="Anderson I."/>
            <person name="Sikorski J."/>
            <person name="Zeytun A."/>
            <person name="Nolan M."/>
            <person name="Lapidus A."/>
            <person name="Lucas S."/>
            <person name="Hammon N."/>
            <person name="Deshpande S."/>
            <person name="Cheng J.F."/>
            <person name="Tapia R."/>
            <person name="Han C."/>
            <person name="Goodwin L."/>
            <person name="Pitluck S."/>
            <person name="Liolios K."/>
            <person name="Pagani I."/>
            <person name="Ivanova N."/>
            <person name="Huntemann M."/>
            <person name="Mavromatis K."/>
            <person name="Ovchinikova G."/>
            <person name="Pati A."/>
            <person name="Chen A."/>
            <person name="Palaniappan K."/>
            <person name="Land M."/>
            <person name="Hauser L."/>
            <person name="Brambilla E.M."/>
            <person name="Ngatchou-Djao O.D."/>
            <person name="Rohde M."/>
            <person name="Tindall B.J."/>
            <person name="Goker M."/>
            <person name="Detter J.C."/>
            <person name="Woyke T."/>
            <person name="Bristow J."/>
            <person name="Eisen J.A."/>
            <person name="Markowitz V."/>
            <person name="Hugenholtz P."/>
            <person name="Klenk H.P."/>
            <person name="Kyrpides N.C."/>
        </authorList>
    </citation>
    <scope>NUCLEOTIDE SEQUENCE [LARGE SCALE GENOMIC DNA]</scope>
    <source>
        <strain evidence="3">DSM 16511 / JCM 12458 / E9I37-1</strain>
    </source>
</reference>
<evidence type="ECO:0000256" key="1">
    <source>
        <dbReference type="SAM" id="MobiDB-lite"/>
    </source>
</evidence>
<dbReference type="Gene3D" id="3.20.20.370">
    <property type="entry name" value="Glycoside hydrolase/deacetylase"/>
    <property type="match status" value="1"/>
</dbReference>
<dbReference type="InterPro" id="IPR006837">
    <property type="entry name" value="Divergent_DAC"/>
</dbReference>
<dbReference type="GO" id="GO:0005975">
    <property type="term" value="P:carbohydrate metabolic process"/>
    <property type="evidence" value="ECO:0007669"/>
    <property type="project" value="InterPro"/>
</dbReference>
<dbReference type="eggNOG" id="COG2861">
    <property type="taxonomic scope" value="Bacteria"/>
</dbReference>
<dbReference type="RefSeq" id="WP_013553346.1">
    <property type="nucleotide sequence ID" value="NC_014935.1"/>
</dbReference>
<reference evidence="3" key="2">
    <citation type="submission" date="2011-01" db="EMBL/GenBank/DDBJ databases">
        <title>The complete genome of Nitratifractor salsuginis DSM 16511.</title>
        <authorList>
            <consortium name="US DOE Joint Genome Institute (JGI-PGF)"/>
            <person name="Lucas S."/>
            <person name="Copeland A."/>
            <person name="Lapidus A."/>
            <person name="Bruce D."/>
            <person name="Goodwin L."/>
            <person name="Pitluck S."/>
            <person name="Kyrpides N."/>
            <person name="Mavromatis K."/>
            <person name="Ivanova N."/>
            <person name="Mikhailova N."/>
            <person name="Zeytun A."/>
            <person name="Detter J.C."/>
            <person name="Tapia R."/>
            <person name="Han C."/>
            <person name="Land M."/>
            <person name="Hauser L."/>
            <person name="Markowitz V."/>
            <person name="Cheng J.-F."/>
            <person name="Hugenholtz P."/>
            <person name="Woyke T."/>
            <person name="Wu D."/>
            <person name="Tindall B."/>
            <person name="Schuetze A."/>
            <person name="Brambilla E."/>
            <person name="Klenk H.-P."/>
            <person name="Eisen J.A."/>
        </authorList>
    </citation>
    <scope>NUCLEOTIDE SEQUENCE [LARGE SCALE GENOMIC DNA]</scope>
    <source>
        <strain evidence="3">DSM 16511 / JCM 12458 / E9I37-1</strain>
    </source>
</reference>
<dbReference type="PANTHER" id="PTHR30105">
    <property type="entry name" value="UNCHARACTERIZED YIBQ-RELATED"/>
    <property type="match status" value="1"/>
</dbReference>
<dbReference type="Pfam" id="PF04748">
    <property type="entry name" value="Polysacc_deac_2"/>
    <property type="match status" value="1"/>
</dbReference>
<organism evidence="2 3">
    <name type="scientific">Nitratifractor salsuginis (strain DSM 16511 / JCM 12458 / E9I37-1)</name>
    <dbReference type="NCBI Taxonomy" id="749222"/>
    <lineage>
        <taxon>Bacteria</taxon>
        <taxon>Pseudomonadati</taxon>
        <taxon>Campylobacterota</taxon>
        <taxon>Epsilonproteobacteria</taxon>
        <taxon>Campylobacterales</taxon>
        <taxon>Sulfurovaceae</taxon>
        <taxon>Nitratifractor</taxon>
    </lineage>
</organism>
<dbReference type="SUPFAM" id="SSF88713">
    <property type="entry name" value="Glycoside hydrolase/deacetylase"/>
    <property type="match status" value="1"/>
</dbReference>